<dbReference type="InterPro" id="IPR029063">
    <property type="entry name" value="SAM-dependent_MTases_sf"/>
</dbReference>
<reference evidence="2" key="1">
    <citation type="journal article" date="2015" name="Nature">
        <title>Complex archaea that bridge the gap between prokaryotes and eukaryotes.</title>
        <authorList>
            <person name="Spang A."/>
            <person name="Saw J.H."/>
            <person name="Jorgensen S.L."/>
            <person name="Zaremba-Niedzwiedzka K."/>
            <person name="Martijn J."/>
            <person name="Lind A.E."/>
            <person name="van Eijk R."/>
            <person name="Schleper C."/>
            <person name="Guy L."/>
            <person name="Ettema T.J."/>
        </authorList>
    </citation>
    <scope>NUCLEOTIDE SEQUENCE</scope>
</reference>
<dbReference type="SUPFAM" id="SSF53335">
    <property type="entry name" value="S-adenosyl-L-methionine-dependent methyltransferases"/>
    <property type="match status" value="1"/>
</dbReference>
<accession>A0A0F9NM40</accession>
<evidence type="ECO:0000313" key="2">
    <source>
        <dbReference type="EMBL" id="KKN20595.1"/>
    </source>
</evidence>
<dbReference type="EMBL" id="LAZR01003226">
    <property type="protein sequence ID" value="KKN20595.1"/>
    <property type="molecule type" value="Genomic_DNA"/>
</dbReference>
<feature type="domain" description="Type ISP restriction-modification enzyme LLaBIII C-terminal specificity" evidence="1">
    <location>
        <begin position="743"/>
        <end position="1044"/>
    </location>
</feature>
<proteinExistence type="predicted"/>
<gene>
    <name evidence="2" type="ORF">LCGC14_0933930</name>
</gene>
<organism evidence="2">
    <name type="scientific">marine sediment metagenome</name>
    <dbReference type="NCBI Taxonomy" id="412755"/>
    <lineage>
        <taxon>unclassified sequences</taxon>
        <taxon>metagenomes</taxon>
        <taxon>ecological metagenomes</taxon>
    </lineage>
</organism>
<protein>
    <recommendedName>
        <fullName evidence="1">Type ISP restriction-modification enzyme LLaBIII C-terminal specificity domain-containing protein</fullName>
    </recommendedName>
</protein>
<sequence length="1085" mass="127710">MLKQEYFQIPIKALSDYANRIERNYVSRTATEPTYYDDLKRFLEEIFPVNKGYLVQSGYKIKGSPNRPDLTVIFKNIVLFHIEAKLPNTPLEKIVKFDINNRLNNQILRYRKEGVQLLITDFKSFFLVDPTTPNEPQVKQRIKFECILLEEISNRFKPAKNALPNFKRLLTYTCEEHLQTISNIKKLINPLADIAKIIREKALIILKKSHTNNVSKTEKVAAKYLKEIRDDFKKSIFREEVEDKNILFSDLFAQTIVYGAFSAWMKYCQNYINKPTFTLQLVGEYLPYGSFIRELFLTLKNKIPTEFKPVLKELELRFQKTEYKGLVNTESIVTTFYSDFLKLYDPITAKNRGVVNTPHEIVDFIIQGIDFMLKRWLNKKNGLISEDNFQIEDHKALSKLKQAQITEISNKKSIKIIKRLRILDPAAGTMGFACGLLNFAKEAFQSKFSQQTLAQSGFQKWVRETFFNNVYAFEILMAPYVLGHIRTFLSLENLGLTLNTEEYQLKSYLMNTLMTPPKDRKLEEWMFNNVDIGREIKEALQIRDQKDIFVIMGNPPYNISSQNNCEWINKKINDYKIGLKEKNLKILSDDYVKFIRFGQWKIEQVGAGILAFITNSRYLDGQMFSIMRSSLKKTFDYIYIVNLHGDMRKKESGNPFNIRVGVAIAFMVRIDNSPNKNAPIFYMDIPQNTREEKFEILNQGFREKKFKLLPETSKKYFINIDTTHIDRFERFISFENLFKSSPTSGIMIGRDRLLVDVDREVLKRNLRRFFNKNYEELNRFNIKVNDTKTWKKSKVFKGTSLEKSIKQIQSINYRGWDLRYLTYDRALVEGHRMGYIDQISNSNPAITVTKSSRKKKFETVFIVENLLEKCFMAVTDTSYAFPLYLNGDLNINIPKLPYQASSEQIFYYCYGILFSPTYRNRYDEYLRKSYPRIPFTKNSKIFENMSDIGKKLADIHLMRLDISFHLELAEVNPDDWIIKNFVYKPEEETLYFDKLLKDEENPSGKIAWIRGITKEIWNFSIGAIKQIEQFLKSRKYNSFQKYNTLQRGLNHKELIYLLKMITAIEKTIELLPQIDKIYNKIDILS</sequence>
<name>A0A0F9NM40_9ZZZZ</name>
<dbReference type="Gene3D" id="3.40.50.150">
    <property type="entry name" value="Vaccinia Virus protein VP39"/>
    <property type="match status" value="1"/>
</dbReference>
<dbReference type="InterPro" id="IPR041635">
    <property type="entry name" value="Type_ISP_LLaBIII_C"/>
</dbReference>
<dbReference type="Pfam" id="PF18135">
    <property type="entry name" value="Type_ISP_C"/>
    <property type="match status" value="1"/>
</dbReference>
<evidence type="ECO:0000259" key="1">
    <source>
        <dbReference type="Pfam" id="PF18135"/>
    </source>
</evidence>
<dbReference type="AlphaFoldDB" id="A0A0F9NM40"/>
<comment type="caution">
    <text evidence="2">The sequence shown here is derived from an EMBL/GenBank/DDBJ whole genome shotgun (WGS) entry which is preliminary data.</text>
</comment>